<reference evidence="2 3" key="1">
    <citation type="journal article" date="2012" name="J. Bacteriol.">
        <title>Draft Genome Sequence of Cecembia lonarensis Strain LW9T, Isolated from Lonar Lake, a Haloalkaline Lake in India.</title>
        <authorList>
            <person name="Shivaji S."/>
            <person name="Ara S."/>
            <person name="Singh A."/>
            <person name="Pinnaka A.K."/>
        </authorList>
    </citation>
    <scope>NUCLEOTIDE SEQUENCE [LARGE SCALE GENOMIC DNA]</scope>
    <source>
        <strain evidence="2 3">LW9</strain>
    </source>
</reference>
<dbReference type="Proteomes" id="UP000004478">
    <property type="component" value="Unassembled WGS sequence"/>
</dbReference>
<organism evidence="2 3">
    <name type="scientific">Cecembia lonarensis (strain CCUG 58316 / KCTC 22772 / LW9)</name>
    <dbReference type="NCBI Taxonomy" id="1225176"/>
    <lineage>
        <taxon>Bacteria</taxon>
        <taxon>Pseudomonadati</taxon>
        <taxon>Bacteroidota</taxon>
        <taxon>Cytophagia</taxon>
        <taxon>Cytophagales</taxon>
        <taxon>Cyclobacteriaceae</taxon>
        <taxon>Cecembia</taxon>
    </lineage>
</organism>
<sequence>MPYHLRAGLQKIDFKASRLACKVGLYKVGSKHFSKHFVEITENQLIIITMKILLSFILILGVAFAASAENDRPNEVAVSVKMVDQSKALFRYKAEPEGRVMVRILDENNKLVKRHTLSKSNAFAKYYDFSNLEPGTYTIEVFENQVQIDRLTVNYSSQEVNDPVAFAKVDKTGSNAFRLLVNSLLPSDFNVQVFENGLLIHEEKVADVTGLERKYRFAGVSPMARVSFLVTNDAGFSQWVNVR</sequence>
<protein>
    <submittedName>
        <fullName evidence="2">Uncharacterized protein</fullName>
    </submittedName>
</protein>
<feature type="transmembrane region" description="Helical" evidence="1">
    <location>
        <begin position="45"/>
        <end position="66"/>
    </location>
</feature>
<dbReference type="AlphaFoldDB" id="K1L7E5"/>
<evidence type="ECO:0000313" key="3">
    <source>
        <dbReference type="Proteomes" id="UP000004478"/>
    </source>
</evidence>
<accession>K1L7E5</accession>
<evidence type="ECO:0000313" key="2">
    <source>
        <dbReference type="EMBL" id="EKB48057.1"/>
    </source>
</evidence>
<keyword evidence="1" id="KW-0812">Transmembrane</keyword>
<name>K1L7E5_CECL9</name>
<gene>
    <name evidence="2" type="ORF">B879_03317</name>
</gene>
<dbReference type="EMBL" id="AMGM01000072">
    <property type="protein sequence ID" value="EKB48057.1"/>
    <property type="molecule type" value="Genomic_DNA"/>
</dbReference>
<keyword evidence="1" id="KW-1133">Transmembrane helix</keyword>
<keyword evidence="3" id="KW-1185">Reference proteome</keyword>
<proteinExistence type="predicted"/>
<comment type="caution">
    <text evidence="2">The sequence shown here is derived from an EMBL/GenBank/DDBJ whole genome shotgun (WGS) entry which is preliminary data.</text>
</comment>
<evidence type="ECO:0000256" key="1">
    <source>
        <dbReference type="SAM" id="Phobius"/>
    </source>
</evidence>
<keyword evidence="1" id="KW-0472">Membrane</keyword>